<protein>
    <submittedName>
        <fullName evidence="1">Uncharacterized protein</fullName>
    </submittedName>
</protein>
<name>A0A8S5V3R7_9CAUD</name>
<organism evidence="1">
    <name type="scientific">Siphoviridae sp. cteDy1</name>
    <dbReference type="NCBI Taxonomy" id="2825587"/>
    <lineage>
        <taxon>Viruses</taxon>
        <taxon>Duplodnaviria</taxon>
        <taxon>Heunggongvirae</taxon>
        <taxon>Uroviricota</taxon>
        <taxon>Caudoviricetes</taxon>
    </lineage>
</organism>
<reference evidence="1" key="1">
    <citation type="journal article" date="2021" name="Proc. Natl. Acad. Sci. U.S.A.">
        <title>A Catalog of Tens of Thousands of Viruses from Human Metagenomes Reveals Hidden Associations with Chronic Diseases.</title>
        <authorList>
            <person name="Tisza M.J."/>
            <person name="Buck C.B."/>
        </authorList>
    </citation>
    <scope>NUCLEOTIDE SEQUENCE</scope>
    <source>
        <strain evidence="1">CteDy1</strain>
    </source>
</reference>
<accession>A0A8S5V3R7</accession>
<proteinExistence type="predicted"/>
<dbReference type="EMBL" id="BK016192">
    <property type="protein sequence ID" value="DAG01408.1"/>
    <property type="molecule type" value="Genomic_DNA"/>
</dbReference>
<evidence type="ECO:0000313" key="1">
    <source>
        <dbReference type="EMBL" id="DAG01408.1"/>
    </source>
</evidence>
<sequence>MLDPVSYCKHMLYVVSNFSSHPTNLYIPVP</sequence>